<dbReference type="HOGENOM" id="CLU_1110576_0_0_0"/>
<reference evidence="2 3" key="1">
    <citation type="journal article" date="2010" name="PLoS ONE">
        <title>The Waddlia genome: a window into chlamydial biology.</title>
        <authorList>
            <person name="Bertelli C."/>
            <person name="Collyn F."/>
            <person name="Croxatto A."/>
            <person name="Ruckert C."/>
            <person name="Polkinghorne A."/>
            <person name="Kebbi-Beghdadi C."/>
            <person name="Goesmann A."/>
            <person name="Vaughan L."/>
            <person name="Greub G."/>
        </authorList>
    </citation>
    <scope>NUCLEOTIDE SEQUENCE [LARGE SCALE GENOMIC DNA]</scope>
    <source>
        <strain evidence="3">ATCC VR-1470 / WSU 86-1044</strain>
    </source>
</reference>
<dbReference type="AlphaFoldDB" id="D6YSL0"/>
<gene>
    <name evidence="2" type="ordered locus">wcw_1711</name>
</gene>
<keyword evidence="1" id="KW-0472">Membrane</keyword>
<evidence type="ECO:0000313" key="3">
    <source>
        <dbReference type="Proteomes" id="UP000001505"/>
    </source>
</evidence>
<protein>
    <recommendedName>
        <fullName evidence="4">Tetratricopeptide repeat-like domain-containing protein</fullName>
    </recommendedName>
</protein>
<keyword evidence="1" id="KW-1133">Transmembrane helix</keyword>
<dbReference type="KEGG" id="wch:wcw_1711"/>
<name>D6YSL0_WADCW</name>
<keyword evidence="1" id="KW-0812">Transmembrane</keyword>
<evidence type="ECO:0008006" key="4">
    <source>
        <dbReference type="Google" id="ProtNLM"/>
    </source>
</evidence>
<dbReference type="EMBL" id="CP001928">
    <property type="protein sequence ID" value="ADI39054.1"/>
    <property type="molecule type" value="Genomic_DNA"/>
</dbReference>
<dbReference type="Proteomes" id="UP000001505">
    <property type="component" value="Chromosome"/>
</dbReference>
<evidence type="ECO:0000256" key="1">
    <source>
        <dbReference type="SAM" id="Phobius"/>
    </source>
</evidence>
<evidence type="ECO:0000313" key="2">
    <source>
        <dbReference type="EMBL" id="ADI39054.1"/>
    </source>
</evidence>
<organism evidence="2 3">
    <name type="scientific">Waddlia chondrophila (strain ATCC VR-1470 / WSU 86-1044)</name>
    <dbReference type="NCBI Taxonomy" id="716544"/>
    <lineage>
        <taxon>Bacteria</taxon>
        <taxon>Pseudomonadati</taxon>
        <taxon>Chlamydiota</taxon>
        <taxon>Chlamydiia</taxon>
        <taxon>Parachlamydiales</taxon>
        <taxon>Waddliaceae</taxon>
        <taxon>Waddlia</taxon>
    </lineage>
</organism>
<accession>D6YSL0</accession>
<dbReference type="STRING" id="716544.wcw_1711"/>
<proteinExistence type="predicted"/>
<feature type="transmembrane region" description="Helical" evidence="1">
    <location>
        <begin position="66"/>
        <end position="85"/>
    </location>
</feature>
<sequence>MRHCFTLYNYLELLIIDIIHIFRKYKESKLMNKTKTSSNQTKEPIDWVDQIQQHPAFEWMMQNLKYIPYLFIALLIMIIAGYQLISGSAAKTEANYQLAEGYWAKIQRSIGQEAIDAKQEDALLQLCKIVDKHPELRAKYDGMIAQLLIAKGLSEEASVYTERVEKRTASTQNPVFKEFSNISLLIAQGNHQEALQRSLSLKETLLKKEEPPLLLPYTLIRIAMLYQGMGEKNLEALAWDEWQQYAQEKSLQKPDTQTLKTISALFSEGDFSLDQYIAERSLEKN</sequence>
<dbReference type="eggNOG" id="ENOG503307D">
    <property type="taxonomic scope" value="Bacteria"/>
</dbReference>
<keyword evidence="3" id="KW-1185">Reference proteome</keyword>